<comment type="caution">
    <text evidence="1">The sequence shown here is derived from an EMBL/GenBank/DDBJ whole genome shotgun (WGS) entry which is preliminary data.</text>
</comment>
<keyword evidence="2" id="KW-1185">Reference proteome</keyword>
<organism evidence="1 2">
    <name type="scientific">Methylophilus luteus</name>
    <dbReference type="NCBI Taxonomy" id="640108"/>
    <lineage>
        <taxon>Bacteria</taxon>
        <taxon>Pseudomonadati</taxon>
        <taxon>Pseudomonadota</taxon>
        <taxon>Betaproteobacteria</taxon>
        <taxon>Nitrosomonadales</taxon>
        <taxon>Methylophilaceae</taxon>
        <taxon>Methylophilus</taxon>
    </lineage>
</organism>
<proteinExistence type="predicted"/>
<evidence type="ECO:0000313" key="1">
    <source>
        <dbReference type="EMBL" id="MFD0913270.1"/>
    </source>
</evidence>
<dbReference type="Proteomes" id="UP001597128">
    <property type="component" value="Unassembled WGS sequence"/>
</dbReference>
<protein>
    <submittedName>
        <fullName evidence="1">Uncharacterized protein</fullName>
    </submittedName>
</protein>
<name>A0ABW3F4U0_9PROT</name>
<gene>
    <name evidence="1" type="ORF">ACFQ1Z_06905</name>
</gene>
<dbReference type="EMBL" id="JBHTKB010000001">
    <property type="protein sequence ID" value="MFD0913270.1"/>
    <property type="molecule type" value="Genomic_DNA"/>
</dbReference>
<reference evidence="2" key="1">
    <citation type="journal article" date="2019" name="Int. J. Syst. Evol. Microbiol.">
        <title>The Global Catalogue of Microorganisms (GCM) 10K type strain sequencing project: providing services to taxonomists for standard genome sequencing and annotation.</title>
        <authorList>
            <consortium name="The Broad Institute Genomics Platform"/>
            <consortium name="The Broad Institute Genome Sequencing Center for Infectious Disease"/>
            <person name="Wu L."/>
            <person name="Ma J."/>
        </authorList>
    </citation>
    <scope>NUCLEOTIDE SEQUENCE [LARGE SCALE GENOMIC DNA]</scope>
    <source>
        <strain evidence="2">CCUG 58412</strain>
    </source>
</reference>
<sequence>MSNQAHLLEAVTLAQAGDWDAAHNIAQDYSDHAANWIHAVLHKVEGDVWNSKYWYGRSGGRQYEDYAADIPRELEAIRQLLLSSIA</sequence>
<accession>A0ABW3F4U0</accession>
<evidence type="ECO:0000313" key="2">
    <source>
        <dbReference type="Proteomes" id="UP001597128"/>
    </source>
</evidence>
<dbReference type="RefSeq" id="WP_379056570.1">
    <property type="nucleotide sequence ID" value="NZ_JBHTKB010000001.1"/>
</dbReference>